<evidence type="ECO:0008006" key="4">
    <source>
        <dbReference type="Google" id="ProtNLM"/>
    </source>
</evidence>
<protein>
    <recommendedName>
        <fullName evidence="4">Lipoprotein</fullName>
    </recommendedName>
</protein>
<reference evidence="3" key="1">
    <citation type="journal article" date="2019" name="Int. J. Syst. Evol. Microbiol.">
        <title>The Global Catalogue of Microorganisms (GCM) 10K type strain sequencing project: providing services to taxonomists for standard genome sequencing and annotation.</title>
        <authorList>
            <consortium name="The Broad Institute Genomics Platform"/>
            <consortium name="The Broad Institute Genome Sequencing Center for Infectious Disease"/>
            <person name="Wu L."/>
            <person name="Ma J."/>
        </authorList>
    </citation>
    <scope>NUCLEOTIDE SEQUENCE [LARGE SCALE GENOMIC DNA]</scope>
    <source>
        <strain evidence="3">JCM 17338</strain>
    </source>
</reference>
<comment type="caution">
    <text evidence="2">The sequence shown here is derived from an EMBL/GenBank/DDBJ whole genome shotgun (WGS) entry which is preliminary data.</text>
</comment>
<dbReference type="RefSeq" id="WP_344767763.1">
    <property type="nucleotide sequence ID" value="NZ_BAABAK010000015.1"/>
</dbReference>
<organism evidence="2 3">
    <name type="scientific">Pedobacter ginsengiterrae</name>
    <dbReference type="NCBI Taxonomy" id="871696"/>
    <lineage>
        <taxon>Bacteria</taxon>
        <taxon>Pseudomonadati</taxon>
        <taxon>Bacteroidota</taxon>
        <taxon>Sphingobacteriia</taxon>
        <taxon>Sphingobacteriales</taxon>
        <taxon>Sphingobacteriaceae</taxon>
        <taxon>Pedobacter</taxon>
    </lineage>
</organism>
<feature type="signal peptide" evidence="1">
    <location>
        <begin position="1"/>
        <end position="28"/>
    </location>
</feature>
<evidence type="ECO:0000313" key="2">
    <source>
        <dbReference type="EMBL" id="GAA3972682.1"/>
    </source>
</evidence>
<feature type="chain" id="PRO_5046495452" description="Lipoprotein" evidence="1">
    <location>
        <begin position="29"/>
        <end position="184"/>
    </location>
</feature>
<dbReference type="EMBL" id="BAABAK010000015">
    <property type="protein sequence ID" value="GAA3972682.1"/>
    <property type="molecule type" value="Genomic_DNA"/>
</dbReference>
<sequence>MKKSFTKSLKFTSLVFLAVMMSSSCKKAEQGIIKEAEQTPVLYSYEVTCDYCNISFTDATNQIKTISSNVGKWSYKIQKQVSFDLKLSVASTTSTYQTIQAYILKDEDPVYGNLGYNRAEISYNMISGNGTSSFGSYVSTTPSGGNGSGGGTTAPISSVCGAKNKTGGYCKRVVVGGGRCWQHK</sequence>
<dbReference type="Proteomes" id="UP001501081">
    <property type="component" value="Unassembled WGS sequence"/>
</dbReference>
<accession>A0ABP7PXJ2</accession>
<gene>
    <name evidence="2" type="ORF">GCM10022246_26240</name>
</gene>
<evidence type="ECO:0000256" key="1">
    <source>
        <dbReference type="SAM" id="SignalP"/>
    </source>
</evidence>
<keyword evidence="1" id="KW-0732">Signal</keyword>
<evidence type="ECO:0000313" key="3">
    <source>
        <dbReference type="Proteomes" id="UP001501081"/>
    </source>
</evidence>
<proteinExistence type="predicted"/>
<keyword evidence="3" id="KW-1185">Reference proteome</keyword>
<name>A0ABP7PXJ2_9SPHI</name>
<dbReference type="PROSITE" id="PS51257">
    <property type="entry name" value="PROKAR_LIPOPROTEIN"/>
    <property type="match status" value="1"/>
</dbReference>